<keyword evidence="4" id="KW-1185">Reference proteome</keyword>
<name>A0A2I0QQN4_9BACI</name>
<dbReference type="EMBL" id="PJNH01000004">
    <property type="protein sequence ID" value="PKR76633.1"/>
    <property type="molecule type" value="Genomic_DNA"/>
</dbReference>
<gene>
    <name evidence="3" type="ORF">CEY16_12460</name>
</gene>
<feature type="domain" description="Tox-SHH" evidence="2">
    <location>
        <begin position="314"/>
        <end position="397"/>
    </location>
</feature>
<dbReference type="OrthoDB" id="6636741at2"/>
<proteinExistence type="predicted"/>
<evidence type="ECO:0000313" key="4">
    <source>
        <dbReference type="Proteomes" id="UP000243524"/>
    </source>
</evidence>
<feature type="region of interest" description="Disordered" evidence="1">
    <location>
        <begin position="261"/>
        <end position="281"/>
    </location>
</feature>
<dbReference type="AlphaFoldDB" id="A0A2I0QQN4"/>
<protein>
    <recommendedName>
        <fullName evidence="2">Tox-SHH domain-containing protein</fullName>
    </recommendedName>
</protein>
<comment type="caution">
    <text evidence="3">The sequence shown here is derived from an EMBL/GenBank/DDBJ whole genome shotgun (WGS) entry which is preliminary data.</text>
</comment>
<evidence type="ECO:0000313" key="3">
    <source>
        <dbReference type="EMBL" id="PKR76633.1"/>
    </source>
</evidence>
<dbReference type="Proteomes" id="UP000243524">
    <property type="component" value="Unassembled WGS sequence"/>
</dbReference>
<accession>A0A2I0QQN4</accession>
<feature type="compositionally biased region" description="Polar residues" evidence="1">
    <location>
        <begin position="264"/>
        <end position="281"/>
    </location>
</feature>
<reference evidence="3 4" key="1">
    <citation type="submission" date="2017-06" db="EMBL/GenBank/DDBJ databases">
        <title>the draft geome sequence of Illustriluteabacillus marina B3227.</title>
        <authorList>
            <person name="He R.-H."/>
            <person name="Du Z.-J."/>
        </authorList>
    </citation>
    <scope>NUCLEOTIDE SEQUENCE [LARGE SCALE GENOMIC DNA]</scope>
    <source>
        <strain evidence="3 4">B3227</strain>
    </source>
</reference>
<dbReference type="RefSeq" id="WP_101332383.1">
    <property type="nucleotide sequence ID" value="NZ_PJNH01000004.1"/>
</dbReference>
<evidence type="ECO:0000256" key="1">
    <source>
        <dbReference type="SAM" id="MobiDB-lite"/>
    </source>
</evidence>
<dbReference type="InterPro" id="IPR028900">
    <property type="entry name" value="Tox-SHH_dom"/>
</dbReference>
<dbReference type="Pfam" id="PF15652">
    <property type="entry name" value="Tox-SHH"/>
    <property type="match status" value="1"/>
</dbReference>
<evidence type="ECO:0000259" key="2">
    <source>
        <dbReference type="Pfam" id="PF15652"/>
    </source>
</evidence>
<organism evidence="3 4">
    <name type="scientific">Halalkalibacillus sediminis</name>
    <dbReference type="NCBI Taxonomy" id="2018042"/>
    <lineage>
        <taxon>Bacteria</taxon>
        <taxon>Bacillati</taxon>
        <taxon>Bacillota</taxon>
        <taxon>Bacilli</taxon>
        <taxon>Bacillales</taxon>
        <taxon>Bacillaceae</taxon>
        <taxon>Halalkalibacillus</taxon>
    </lineage>
</organism>
<sequence>MNRSAEDHYWYETTRAGYEKVTTAEELMEQNYETLIKHGKVPEGSTQVFSDSMSFHNPQDKLEQMYETGRMYIRGFTQMMAHASVTSNQPVQEKNQSLRGKAWSGLMRVGSASWGSAKKAASSTWDAGTNVAHSVKNASVTTVNSFKEFGGAFGEGQKVRNDQALESVSGFANWLTYGAYDALQDRNDRKFDSFSDFGNYVTLGGVDTFNQAVNPDQPFSAEHWLSSFAVVTAAGAGGAVGSATSSTTSTIARTGAKNVDEASQVASRSKSNTSTNAAQTNRANQLSLDLQFFAKGTDKISGTHRELTSQKVKDSHHIIQDAAVRDLPLYKRNEAPAIHLQGPNIKGTEHNIAGQVQRQPGGGTYAAERRIGYKAMRRAGVSEGQARREIGSVDQYFSNIGVTPDTVTRIPGNRRR</sequence>